<dbReference type="KEGG" id="chrb:DK843_03245"/>
<organism evidence="2 3">
    <name type="scientific">Chromobacterium phragmitis</name>
    <dbReference type="NCBI Taxonomy" id="2202141"/>
    <lineage>
        <taxon>Bacteria</taxon>
        <taxon>Pseudomonadati</taxon>
        <taxon>Pseudomonadota</taxon>
        <taxon>Betaproteobacteria</taxon>
        <taxon>Neisseriales</taxon>
        <taxon>Chromobacteriaceae</taxon>
        <taxon>Chromobacterium</taxon>
    </lineage>
</organism>
<dbReference type="AlphaFoldDB" id="A0A344UDR6"/>
<feature type="transmembrane region" description="Helical" evidence="1">
    <location>
        <begin position="47"/>
        <end position="63"/>
    </location>
</feature>
<reference evidence="2 3" key="1">
    <citation type="submission" date="2018-05" db="EMBL/GenBank/DDBJ databases">
        <title>Genome sequencing, assembly and analysis of the novel insecticidal bacterium, Chromobacterium phragmitis.</title>
        <authorList>
            <person name="Sparks M.E."/>
            <person name="Blackburn M.B."/>
            <person name="Gundersen-Rindal D.E."/>
        </authorList>
    </citation>
    <scope>NUCLEOTIDE SEQUENCE [LARGE SCALE GENOMIC DNA]</scope>
    <source>
        <strain evidence="2">IIBBL 274-1</strain>
    </source>
</reference>
<dbReference type="EMBL" id="CP029554">
    <property type="protein sequence ID" value="AXE33414.1"/>
    <property type="molecule type" value="Genomic_DNA"/>
</dbReference>
<sequence length="94" mass="11154">MDCGWFFALLLWLLAVEEEVVVQVALRRLTLILKILLWCRLLKIEKLLVCSISQAILGLWMLMERLVVVNMYRVILLEMVSMKLYFQLVQSLHF</sequence>
<keyword evidence="1" id="KW-0812">Transmembrane</keyword>
<keyword evidence="1" id="KW-0472">Membrane</keyword>
<evidence type="ECO:0000313" key="3">
    <source>
        <dbReference type="Proteomes" id="UP000252038"/>
    </source>
</evidence>
<proteinExistence type="predicted"/>
<name>A0A344UDR6_9NEIS</name>
<keyword evidence="1" id="KW-1133">Transmembrane helix</keyword>
<gene>
    <name evidence="2" type="ORF">DK843_03245</name>
</gene>
<dbReference type="Proteomes" id="UP000252038">
    <property type="component" value="Chromosome"/>
</dbReference>
<evidence type="ECO:0000256" key="1">
    <source>
        <dbReference type="SAM" id="Phobius"/>
    </source>
</evidence>
<feature type="transmembrane region" description="Helical" evidence="1">
    <location>
        <begin position="6"/>
        <end position="26"/>
    </location>
</feature>
<accession>A0A344UDR6</accession>
<evidence type="ECO:0000313" key="2">
    <source>
        <dbReference type="EMBL" id="AXE33414.1"/>
    </source>
</evidence>
<protein>
    <submittedName>
        <fullName evidence="2">Uncharacterized protein</fullName>
    </submittedName>
</protein>